<dbReference type="Proteomes" id="UP000243065">
    <property type="component" value="Unassembled WGS sequence"/>
</dbReference>
<dbReference type="Gene3D" id="3.30.230.10">
    <property type="match status" value="1"/>
</dbReference>
<dbReference type="PANTHER" id="PTHR48432:SF1">
    <property type="entry name" value="S5 DRBM DOMAIN-CONTAINING PROTEIN"/>
    <property type="match status" value="1"/>
</dbReference>
<dbReference type="NCBIfam" id="TIGR01308">
    <property type="entry name" value="rpmD_bact"/>
    <property type="match status" value="1"/>
</dbReference>
<dbReference type="Pfam" id="PF00327">
    <property type="entry name" value="Ribosomal_L30"/>
    <property type="match status" value="1"/>
</dbReference>
<sequence>MPRIKKVKPTEIEGLKEKLVMINRTAKVVKGGKRIRFSAIVVVGDKNGHVGIGLGKGREVTDAIQKASENAKKNIVEVPIVNGTVPHEIVAKFGASKVLIKPAAPGTGIIAGGAVRAVLELAGVQNVLTKCFGSTNPHNTVKATLKALTSMIDARTMAAKRGMTLKELFESDSLVKNLTLDSKMAKKLKITQVRSIIGTPEKQRRTIKALGLGKPHKTVIHYDTPVIRGMINKVKHLVVVEEIENGGENA</sequence>
<dbReference type="CDD" id="cd01658">
    <property type="entry name" value="Ribosomal_L30"/>
    <property type="match status" value="1"/>
</dbReference>
<dbReference type="Gene3D" id="3.30.160.20">
    <property type="match status" value="1"/>
</dbReference>
<dbReference type="InterPro" id="IPR005324">
    <property type="entry name" value="Ribosomal_uS5_C"/>
</dbReference>
<evidence type="ECO:0000256" key="8">
    <source>
        <dbReference type="ARBA" id="ARBA00023274"/>
    </source>
</evidence>
<dbReference type="Pfam" id="PF00333">
    <property type="entry name" value="Ribosomal_S5"/>
    <property type="match status" value="1"/>
</dbReference>
<keyword evidence="7 10" id="KW-0689">Ribosomal protein</keyword>
<dbReference type="InterPro" id="IPR018192">
    <property type="entry name" value="Ribosomal_uS5_N_CS"/>
</dbReference>
<dbReference type="InterPro" id="IPR000851">
    <property type="entry name" value="Ribosomal_uS5"/>
</dbReference>
<dbReference type="EMBL" id="CZVU01000011">
    <property type="protein sequence ID" value="CUS98210.1"/>
    <property type="molecule type" value="Genomic_DNA"/>
</dbReference>
<dbReference type="FunFam" id="3.30.160.20:FF:000001">
    <property type="entry name" value="30S ribosomal protein S5"/>
    <property type="match status" value="1"/>
</dbReference>
<dbReference type="GO" id="GO:0006412">
    <property type="term" value="P:translation"/>
    <property type="evidence" value="ECO:0007669"/>
    <property type="project" value="UniProtKB-UniRule"/>
</dbReference>
<evidence type="ECO:0000259" key="12">
    <source>
        <dbReference type="PROSITE" id="PS50881"/>
    </source>
</evidence>
<evidence type="ECO:0000313" key="13">
    <source>
        <dbReference type="EMBL" id="CUS98210.1"/>
    </source>
</evidence>
<dbReference type="Pfam" id="PF03719">
    <property type="entry name" value="Ribosomal_S5_C"/>
    <property type="match status" value="1"/>
</dbReference>
<comment type="domain">
    <text evidence="10">The N-terminal domain interacts with the head of the 30S subunit; the C-terminal domain interacts with the body and contacts protein S4. The interaction surface between S4 and S5 is involved in control of translational fidelity.</text>
</comment>
<comment type="similarity">
    <text evidence="2">Belongs to the universal ribosomal protein uL30 family.</text>
</comment>
<dbReference type="PROSITE" id="PS50881">
    <property type="entry name" value="S5_DSRBD"/>
    <property type="match status" value="1"/>
</dbReference>
<dbReference type="SUPFAM" id="SSF54211">
    <property type="entry name" value="Ribosomal protein S5 domain 2-like"/>
    <property type="match status" value="1"/>
</dbReference>
<dbReference type="FunFam" id="3.30.1390.20:FF:000001">
    <property type="entry name" value="50S ribosomal protein L30"/>
    <property type="match status" value="1"/>
</dbReference>
<evidence type="ECO:0000256" key="10">
    <source>
        <dbReference type="HAMAP-Rule" id="MF_01307"/>
    </source>
</evidence>
<dbReference type="InterPro" id="IPR036919">
    <property type="entry name" value="Ribo_uL30_ferredoxin-like_sf"/>
</dbReference>
<dbReference type="AlphaFoldDB" id="A0A656D3L4"/>
<evidence type="ECO:0000256" key="11">
    <source>
        <dbReference type="RuleBase" id="RU003823"/>
    </source>
</evidence>
<dbReference type="SUPFAM" id="SSF55129">
    <property type="entry name" value="Ribosomal protein L30p/L7e"/>
    <property type="match status" value="1"/>
</dbReference>
<keyword evidence="8 10" id="KW-0687">Ribonucleoprotein</keyword>
<dbReference type="GO" id="GO:0015935">
    <property type="term" value="C:small ribosomal subunit"/>
    <property type="evidence" value="ECO:0007669"/>
    <property type="project" value="InterPro"/>
</dbReference>
<reference evidence="13 14" key="1">
    <citation type="submission" date="2015-11" db="EMBL/GenBank/DDBJ databases">
        <authorList>
            <person name="Varghese N."/>
        </authorList>
    </citation>
    <scope>NUCLEOTIDE SEQUENCE [LARGE SCALE GENOMIC DNA]</scope>
    <source>
        <strain evidence="13 14">JGI-24</strain>
    </source>
</reference>
<dbReference type="GO" id="GO:0003735">
    <property type="term" value="F:structural constituent of ribosome"/>
    <property type="evidence" value="ECO:0007669"/>
    <property type="project" value="UniProtKB-UniRule"/>
</dbReference>
<dbReference type="InterPro" id="IPR016082">
    <property type="entry name" value="Ribosomal_uL30_ferredoxin-like"/>
</dbReference>
<dbReference type="SUPFAM" id="SSF54768">
    <property type="entry name" value="dsRNA-binding domain-like"/>
    <property type="match status" value="1"/>
</dbReference>
<proteinExistence type="inferred from homology"/>
<dbReference type="InterPro" id="IPR005996">
    <property type="entry name" value="Ribosomal_uL30_bac-type"/>
</dbReference>
<name>A0A656D3L4_KRYT1</name>
<dbReference type="HAMAP" id="MF_01307_B">
    <property type="entry name" value="Ribosomal_uS5_B"/>
    <property type="match status" value="1"/>
</dbReference>
<gene>
    <name evidence="10" type="primary">rpsE</name>
    <name evidence="13" type="ORF">JGI24_00410</name>
</gene>
<organism evidence="13 14">
    <name type="scientific">Kryptobacter tengchongensis</name>
    <dbReference type="NCBI Taxonomy" id="1643429"/>
    <lineage>
        <taxon>Bacteria</taxon>
        <taxon>Pseudomonadati</taxon>
        <taxon>Candidatus Kryptoniota</taxon>
        <taxon>Candidatus Kryptobacter</taxon>
    </lineage>
</organism>
<dbReference type="InterPro" id="IPR013810">
    <property type="entry name" value="Ribosomal_uS5_N"/>
</dbReference>
<comment type="subunit">
    <text evidence="10">Part of the 30S ribosomal subunit. Contacts proteins S4 and S8.</text>
</comment>
<dbReference type="InterPro" id="IPR020568">
    <property type="entry name" value="Ribosomal_Su5_D2-typ_SF"/>
</dbReference>
<feature type="domain" description="S5 DRBM" evidence="12">
    <location>
        <begin position="15"/>
        <end position="78"/>
    </location>
</feature>
<comment type="function">
    <text evidence="1 10">Located at the back of the 30S subunit body where it stabilizes the conformation of the head with respect to the body.</text>
</comment>
<keyword evidence="14" id="KW-1185">Reference proteome</keyword>
<dbReference type="GO" id="GO:0019843">
    <property type="term" value="F:rRNA binding"/>
    <property type="evidence" value="ECO:0007669"/>
    <property type="project" value="UniProtKB-UniRule"/>
</dbReference>
<protein>
    <recommendedName>
        <fullName evidence="9 10">Small ribosomal subunit protein uS5</fullName>
    </recommendedName>
</protein>
<evidence type="ECO:0000256" key="2">
    <source>
        <dbReference type="ARBA" id="ARBA00007594"/>
    </source>
</evidence>
<dbReference type="InterPro" id="IPR014721">
    <property type="entry name" value="Ribsml_uS5_D2-typ_fold_subgr"/>
</dbReference>
<dbReference type="PANTHER" id="PTHR48432">
    <property type="entry name" value="S5 DRBM DOMAIN-CONTAINING PROTEIN"/>
    <property type="match status" value="1"/>
</dbReference>
<dbReference type="GO" id="GO:0005737">
    <property type="term" value="C:cytoplasm"/>
    <property type="evidence" value="ECO:0007669"/>
    <property type="project" value="UniProtKB-ARBA"/>
</dbReference>
<dbReference type="FunFam" id="3.30.230.10:FF:000002">
    <property type="entry name" value="30S ribosomal protein S5"/>
    <property type="match status" value="1"/>
</dbReference>
<dbReference type="GO" id="GO:0015934">
    <property type="term" value="C:large ribosomal subunit"/>
    <property type="evidence" value="ECO:0007669"/>
    <property type="project" value="InterPro"/>
</dbReference>
<dbReference type="GO" id="GO:0042254">
    <property type="term" value="P:ribosome biogenesis"/>
    <property type="evidence" value="ECO:0007669"/>
    <property type="project" value="UniProtKB-ARBA"/>
</dbReference>
<evidence type="ECO:0000256" key="6">
    <source>
        <dbReference type="ARBA" id="ARBA00022884"/>
    </source>
</evidence>
<evidence type="ECO:0000256" key="7">
    <source>
        <dbReference type="ARBA" id="ARBA00022980"/>
    </source>
</evidence>
<dbReference type="PROSITE" id="PS00585">
    <property type="entry name" value="RIBOSOMAL_S5"/>
    <property type="match status" value="1"/>
</dbReference>
<comment type="similarity">
    <text evidence="3 10 11">Belongs to the universal ribosomal protein uS5 family.</text>
</comment>
<evidence type="ECO:0000256" key="1">
    <source>
        <dbReference type="ARBA" id="ARBA00003093"/>
    </source>
</evidence>
<dbReference type="Gene3D" id="3.30.1390.20">
    <property type="entry name" value="Ribosomal protein L30, ferredoxin-like fold domain"/>
    <property type="match status" value="1"/>
</dbReference>
<evidence type="ECO:0000313" key="14">
    <source>
        <dbReference type="Proteomes" id="UP000243065"/>
    </source>
</evidence>
<dbReference type="InterPro" id="IPR005712">
    <property type="entry name" value="Ribosomal_uS5_bac-type"/>
</dbReference>
<comment type="function">
    <text evidence="10">With S4 and S12 plays an important role in translational accuracy.</text>
</comment>
<evidence type="ECO:0000256" key="9">
    <source>
        <dbReference type="ARBA" id="ARBA00035255"/>
    </source>
</evidence>
<evidence type="ECO:0000256" key="4">
    <source>
        <dbReference type="ARBA" id="ARBA00011838"/>
    </source>
</evidence>
<keyword evidence="5 10" id="KW-0699">rRNA-binding</keyword>
<evidence type="ECO:0000256" key="3">
    <source>
        <dbReference type="ARBA" id="ARBA00008945"/>
    </source>
</evidence>
<keyword evidence="6 10" id="KW-0694">RNA-binding</keyword>
<dbReference type="NCBIfam" id="TIGR01021">
    <property type="entry name" value="rpsE_bact"/>
    <property type="match status" value="1"/>
</dbReference>
<evidence type="ECO:0000256" key="5">
    <source>
        <dbReference type="ARBA" id="ARBA00022730"/>
    </source>
</evidence>
<comment type="subunit">
    <text evidence="4">Part of the 50S ribosomal subunit.</text>
</comment>
<accession>A0A656D3L4</accession>
<dbReference type="HAMAP" id="MF_01371_B">
    <property type="entry name" value="Ribosomal_uL30_B"/>
    <property type="match status" value="1"/>
</dbReference>